<dbReference type="RefSeq" id="WP_171920671.1">
    <property type="nucleotide sequence ID" value="NZ_CBCSAE010000004.1"/>
</dbReference>
<sequence>MAKIGNILENTLEDFNDELITGVTYMLGEKSMKPLENALITGDDSIIDEALSSALMSFKFQVMNSVIVTVSQYATAKLVLSTTALVTFVKTGSLTKKLRNLSKGLENVPLVGRVGSRVLRFGVDAIVGDQNERIAIAKMSNHSVNNLTTVISRERQTQTMIQAERMRNLNKQVTNSQNIVSEKFEQKRALFNSKLKSGSWELNNYDKKLYQDVTGYNFATNPQIFNQAFVDKLNSVADVAKDVEGNIVNQAQAFIDFITTIGYSKVK</sequence>
<reference evidence="1 2" key="1">
    <citation type="submission" date="2018-07" db="EMBL/GenBank/DDBJ databases">
        <title>Identification of phenol metabolism pathways in Arcobacter.</title>
        <authorList>
            <person name="Miller W.G."/>
            <person name="Yee E."/>
            <person name="Bono J.L."/>
        </authorList>
    </citation>
    <scope>NUCLEOTIDE SEQUENCE [LARGE SCALE GENOMIC DNA]</scope>
    <source>
        <strain evidence="1 2">W63</strain>
    </source>
</reference>
<dbReference type="EMBL" id="CP030944">
    <property type="protein sequence ID" value="QKE26050.1"/>
    <property type="molecule type" value="Genomic_DNA"/>
</dbReference>
<dbReference type="AlphaFoldDB" id="A0AAE7E0X8"/>
<evidence type="ECO:0000313" key="2">
    <source>
        <dbReference type="Proteomes" id="UP000502065"/>
    </source>
</evidence>
<dbReference type="Proteomes" id="UP000502065">
    <property type="component" value="Chromosome"/>
</dbReference>
<evidence type="ECO:0000313" key="1">
    <source>
        <dbReference type="EMBL" id="QKE26050.1"/>
    </source>
</evidence>
<proteinExistence type="predicted"/>
<protein>
    <submittedName>
        <fullName evidence="1">Uncharacterized protein</fullName>
    </submittedName>
</protein>
<name>A0AAE7E0X8_9BACT</name>
<accession>A0AAE7E0X8</accession>
<dbReference type="KEGG" id="aaqi:AAQM_1301"/>
<organism evidence="1 2">
    <name type="scientific">Arcobacter aquimarinus</name>
    <dbReference type="NCBI Taxonomy" id="1315211"/>
    <lineage>
        <taxon>Bacteria</taxon>
        <taxon>Pseudomonadati</taxon>
        <taxon>Campylobacterota</taxon>
        <taxon>Epsilonproteobacteria</taxon>
        <taxon>Campylobacterales</taxon>
        <taxon>Arcobacteraceae</taxon>
        <taxon>Arcobacter</taxon>
    </lineage>
</organism>
<keyword evidence="2" id="KW-1185">Reference proteome</keyword>
<gene>
    <name evidence="1" type="ORF">AAQM_1301</name>
</gene>